<dbReference type="InterPro" id="IPR005119">
    <property type="entry name" value="LysR_subst-bd"/>
</dbReference>
<dbReference type="PANTHER" id="PTHR30419">
    <property type="entry name" value="HTH-TYPE TRANSCRIPTIONAL REGULATOR YBHD"/>
    <property type="match status" value="1"/>
</dbReference>
<dbReference type="Pfam" id="PF00126">
    <property type="entry name" value="HTH_1"/>
    <property type="match status" value="1"/>
</dbReference>
<dbReference type="InterPro" id="IPR050950">
    <property type="entry name" value="HTH-type_LysR_regulators"/>
</dbReference>
<dbReference type="InterPro" id="IPR000847">
    <property type="entry name" value="LysR_HTH_N"/>
</dbReference>
<dbReference type="AlphaFoldDB" id="A0A2N5HSC6"/>
<evidence type="ECO:0000256" key="3">
    <source>
        <dbReference type="ARBA" id="ARBA00023125"/>
    </source>
</evidence>
<accession>A0A2N5HSC6</accession>
<evidence type="ECO:0000256" key="2">
    <source>
        <dbReference type="ARBA" id="ARBA00023015"/>
    </source>
</evidence>
<dbReference type="RefSeq" id="WP_101646445.1">
    <property type="nucleotide sequence ID" value="NZ_PGVE01000017.1"/>
</dbReference>
<evidence type="ECO:0000256" key="1">
    <source>
        <dbReference type="ARBA" id="ARBA00009437"/>
    </source>
</evidence>
<keyword evidence="2" id="KW-0805">Transcription regulation</keyword>
<organism evidence="6 7">
    <name type="scientific">Neobacillus cucumis</name>
    <dbReference type="NCBI Taxonomy" id="1740721"/>
    <lineage>
        <taxon>Bacteria</taxon>
        <taxon>Bacillati</taxon>
        <taxon>Bacillota</taxon>
        <taxon>Bacilli</taxon>
        <taxon>Bacillales</taxon>
        <taxon>Bacillaceae</taxon>
        <taxon>Neobacillus</taxon>
    </lineage>
</organism>
<dbReference type="SUPFAM" id="SSF53850">
    <property type="entry name" value="Periplasmic binding protein-like II"/>
    <property type="match status" value="1"/>
</dbReference>
<evidence type="ECO:0000313" key="7">
    <source>
        <dbReference type="Proteomes" id="UP000234950"/>
    </source>
</evidence>
<proteinExistence type="inferred from homology"/>
<sequence length="293" mass="34059">MEFRLLEYFVTVSEELHFTKAAEKLGISQPTLSQQIRLLEAQLGTPLFSRAGKKVRLTYAGNILLEHCERIFFEIEQATTKIKDVRGILRGKLAIGCSGGHLLTSPVLSFHEKYPGIELSIIDLRTKETFDRILQNQLDMGVTFLMEEDNRLETIPLFEEEFYLVISHLHDLAEIESIKLKDLQTYPLTLLPHQFTMRHFFEEEGQKAGFTIQPRIEFSTVEGLLQLVKKNHDLATILPKSYLSTIHDHKIRQVQIMDRDFRKMIGIVYKKDLFIDNTMDAFIKQLINTYQKE</sequence>
<dbReference type="Gene3D" id="3.40.190.290">
    <property type="match status" value="1"/>
</dbReference>
<protein>
    <submittedName>
        <fullName evidence="6">LysR family transcriptional regulator</fullName>
    </submittedName>
</protein>
<comment type="caution">
    <text evidence="6">The sequence shown here is derived from an EMBL/GenBank/DDBJ whole genome shotgun (WGS) entry which is preliminary data.</text>
</comment>
<dbReference type="GO" id="GO:0003677">
    <property type="term" value="F:DNA binding"/>
    <property type="evidence" value="ECO:0007669"/>
    <property type="project" value="UniProtKB-KW"/>
</dbReference>
<dbReference type="CDD" id="cd05466">
    <property type="entry name" value="PBP2_LTTR_substrate"/>
    <property type="match status" value="1"/>
</dbReference>
<evidence type="ECO:0000256" key="4">
    <source>
        <dbReference type="ARBA" id="ARBA00023163"/>
    </source>
</evidence>
<dbReference type="Proteomes" id="UP000234950">
    <property type="component" value="Unassembled WGS sequence"/>
</dbReference>
<evidence type="ECO:0000259" key="5">
    <source>
        <dbReference type="PROSITE" id="PS50931"/>
    </source>
</evidence>
<keyword evidence="4" id="KW-0804">Transcription</keyword>
<keyword evidence="7" id="KW-1185">Reference proteome</keyword>
<dbReference type="SUPFAM" id="SSF46785">
    <property type="entry name" value="Winged helix' DNA-binding domain"/>
    <property type="match status" value="1"/>
</dbReference>
<dbReference type="PRINTS" id="PR00039">
    <property type="entry name" value="HTHLYSR"/>
</dbReference>
<dbReference type="GO" id="GO:0003700">
    <property type="term" value="F:DNA-binding transcription factor activity"/>
    <property type="evidence" value="ECO:0007669"/>
    <property type="project" value="InterPro"/>
</dbReference>
<dbReference type="FunFam" id="1.10.10.10:FF:000001">
    <property type="entry name" value="LysR family transcriptional regulator"/>
    <property type="match status" value="1"/>
</dbReference>
<dbReference type="EMBL" id="PGVE01000017">
    <property type="protein sequence ID" value="PLS08426.1"/>
    <property type="molecule type" value="Genomic_DNA"/>
</dbReference>
<dbReference type="Pfam" id="PF03466">
    <property type="entry name" value="LysR_substrate"/>
    <property type="match status" value="1"/>
</dbReference>
<feature type="domain" description="HTH lysR-type" evidence="5">
    <location>
        <begin position="1"/>
        <end position="58"/>
    </location>
</feature>
<reference evidence="6 7" key="1">
    <citation type="submission" date="2017-11" db="EMBL/GenBank/DDBJ databases">
        <title>Comparitive Functional Genomics of Dry Heat Resistant strains isolated from the Viking Spacecraft.</title>
        <authorList>
            <person name="Seuylemezian A."/>
            <person name="Cooper K."/>
            <person name="Vaishampayan P."/>
        </authorList>
    </citation>
    <scope>NUCLEOTIDE SEQUENCE [LARGE SCALE GENOMIC DNA]</scope>
    <source>
        <strain evidence="6 7">V32-6</strain>
    </source>
</reference>
<dbReference type="GO" id="GO:0005829">
    <property type="term" value="C:cytosol"/>
    <property type="evidence" value="ECO:0007669"/>
    <property type="project" value="TreeGrafter"/>
</dbReference>
<dbReference type="PROSITE" id="PS50931">
    <property type="entry name" value="HTH_LYSR"/>
    <property type="match status" value="1"/>
</dbReference>
<dbReference type="PANTHER" id="PTHR30419:SF8">
    <property type="entry name" value="NITROGEN ASSIMILATION TRANSCRIPTIONAL ACTIVATOR-RELATED"/>
    <property type="match status" value="1"/>
</dbReference>
<dbReference type="OrthoDB" id="9803735at2"/>
<keyword evidence="3" id="KW-0238">DNA-binding</keyword>
<gene>
    <name evidence="6" type="ORF">CVD27_03200</name>
</gene>
<dbReference type="InterPro" id="IPR036390">
    <property type="entry name" value="WH_DNA-bd_sf"/>
</dbReference>
<comment type="similarity">
    <text evidence="1">Belongs to the LysR transcriptional regulatory family.</text>
</comment>
<evidence type="ECO:0000313" key="6">
    <source>
        <dbReference type="EMBL" id="PLS08426.1"/>
    </source>
</evidence>
<dbReference type="Gene3D" id="1.10.10.10">
    <property type="entry name" value="Winged helix-like DNA-binding domain superfamily/Winged helix DNA-binding domain"/>
    <property type="match status" value="1"/>
</dbReference>
<name>A0A2N5HSC6_9BACI</name>
<dbReference type="InterPro" id="IPR036388">
    <property type="entry name" value="WH-like_DNA-bd_sf"/>
</dbReference>